<dbReference type="Ensembl" id="ENSBIXT00000038745.1">
    <property type="protein sequence ID" value="ENSBIXP00000023243.1"/>
    <property type="gene ID" value="ENSBIXG00000001896.1"/>
</dbReference>
<keyword evidence="2" id="KW-0378">Hydrolase</keyword>
<dbReference type="Proteomes" id="UP000314981">
    <property type="component" value="Chromosome 1"/>
</dbReference>
<dbReference type="SUPFAM" id="SSF53474">
    <property type="entry name" value="alpha/beta-Hydrolases"/>
    <property type="match status" value="1"/>
</dbReference>
<dbReference type="InterPro" id="IPR033140">
    <property type="entry name" value="Lipase_GDXG_put_SER_AS"/>
</dbReference>
<keyword evidence="7" id="KW-1185">Reference proteome</keyword>
<feature type="domain" description="Alpha/beta hydrolase fold-3" evidence="5">
    <location>
        <begin position="87"/>
        <end position="183"/>
    </location>
</feature>
<comment type="similarity">
    <text evidence="1">Belongs to the 'GDXG' lipolytic enzyme family.</text>
</comment>
<dbReference type="GO" id="GO:0016787">
    <property type="term" value="F:hydrolase activity"/>
    <property type="evidence" value="ECO:0007669"/>
    <property type="project" value="UniProtKB-KW"/>
</dbReference>
<dbReference type="InterPro" id="IPR013094">
    <property type="entry name" value="AB_hydrolase_3"/>
</dbReference>
<evidence type="ECO:0000256" key="4">
    <source>
        <dbReference type="SAM" id="SignalP"/>
    </source>
</evidence>
<feature type="signal peptide" evidence="4">
    <location>
        <begin position="1"/>
        <end position="16"/>
    </location>
</feature>
<evidence type="ECO:0000313" key="8">
    <source>
        <dbReference type="Proteomes" id="UP000429181"/>
    </source>
</evidence>
<evidence type="ECO:0000259" key="5">
    <source>
        <dbReference type="Pfam" id="PF07859"/>
    </source>
</evidence>
<dbReference type="InterPro" id="IPR050300">
    <property type="entry name" value="GDXG_lipolytic_enzyme"/>
</dbReference>
<evidence type="ECO:0000256" key="2">
    <source>
        <dbReference type="ARBA" id="ARBA00022801"/>
    </source>
</evidence>
<dbReference type="Gene3D" id="3.40.50.1820">
    <property type="entry name" value="alpha/beta hydrolase"/>
    <property type="match status" value="1"/>
</dbReference>
<dbReference type="Proteomes" id="UP000429181">
    <property type="component" value="Chromosome 1"/>
</dbReference>
<reference evidence="6" key="2">
    <citation type="submission" date="2025-05" db="UniProtKB">
        <authorList>
            <consortium name="Ensembl"/>
        </authorList>
    </citation>
    <scope>IDENTIFICATION</scope>
</reference>
<dbReference type="Pfam" id="PF07859">
    <property type="entry name" value="Abhydrolase_3"/>
    <property type="match status" value="1"/>
</dbReference>
<dbReference type="PANTHER" id="PTHR48081:SF28">
    <property type="entry name" value="ALPHA_BETA HYDROLASE FOLD-3 DOMAIN-CONTAINING PROTEIN"/>
    <property type="match status" value="1"/>
</dbReference>
<dbReference type="AlphaFoldDB" id="A0A4W2DB09"/>
<dbReference type="PROSITE" id="PS01174">
    <property type="entry name" value="LIPASE_GDXG_SER"/>
    <property type="match status" value="1"/>
</dbReference>
<sequence length="199" mass="22284">MGKTSLGFLILEIFLAAYIYKPLPDVEEPWKIMLLDTSLQTSRYLALFAETLGLSHVMEAILFFSSIQCVSPTSDKNITTKSLRRGLFYVHGGGWCLGSNDCYTYDLLSRWTADRVDAVIISTNYRLAPKHHFPVQFEDVYIALKWFLDPQILESYGVDPERIGISGDSAGGNLAAAVTQQVRCSAFSLTMYSLKSEKC</sequence>
<dbReference type="OMA" id="ENIDEPW"/>
<feature type="chain" id="PRO_5044610758" description="Alpha/beta hydrolase fold-3 domain-containing protein" evidence="4">
    <location>
        <begin position="17"/>
        <end position="199"/>
    </location>
</feature>
<organism evidence="6 7">
    <name type="scientific">Bos indicus x Bos taurus</name>
    <name type="common">Hybrid cattle</name>
    <dbReference type="NCBI Taxonomy" id="30522"/>
    <lineage>
        <taxon>Eukaryota</taxon>
        <taxon>Metazoa</taxon>
        <taxon>Chordata</taxon>
        <taxon>Craniata</taxon>
        <taxon>Vertebrata</taxon>
        <taxon>Euteleostomi</taxon>
        <taxon>Mammalia</taxon>
        <taxon>Eutheria</taxon>
        <taxon>Laurasiatheria</taxon>
        <taxon>Artiodactyla</taxon>
        <taxon>Ruminantia</taxon>
        <taxon>Pecora</taxon>
        <taxon>Bovidae</taxon>
        <taxon>Bovinae</taxon>
        <taxon>Bos</taxon>
    </lineage>
</organism>
<feature type="active site" evidence="3">
    <location>
        <position position="169"/>
    </location>
</feature>
<evidence type="ECO:0000313" key="6">
    <source>
        <dbReference type="Ensembl" id="ENSBIXP00000023243.1"/>
    </source>
</evidence>
<dbReference type="PANTHER" id="PTHR48081">
    <property type="entry name" value="AB HYDROLASE SUPERFAMILY PROTEIN C4A8.06C"/>
    <property type="match status" value="1"/>
</dbReference>
<dbReference type="STRING" id="30522.A0A4W2DB09"/>
<evidence type="ECO:0000256" key="3">
    <source>
        <dbReference type="PROSITE-ProRule" id="PRU10038"/>
    </source>
</evidence>
<accession>A0A4W2DB09</accession>
<evidence type="ECO:0000256" key="1">
    <source>
        <dbReference type="ARBA" id="ARBA00010515"/>
    </source>
</evidence>
<reference evidence="7 8" key="1">
    <citation type="submission" date="2018-11" db="EMBL/GenBank/DDBJ databases">
        <title>Haplotype-resolved cattle genomes.</title>
        <authorList>
            <person name="Low W.Y."/>
            <person name="Tearle R."/>
            <person name="Bickhart D.M."/>
            <person name="Rosen B.D."/>
            <person name="Koren S."/>
            <person name="Rhie A."/>
            <person name="Hiendleder S."/>
            <person name="Phillippy A.M."/>
            <person name="Smith T.P.L."/>
            <person name="Williams J.L."/>
        </authorList>
    </citation>
    <scope>NUCLEOTIDE SEQUENCE [LARGE SCALE GENOMIC DNA]</scope>
</reference>
<proteinExistence type="inferred from homology"/>
<protein>
    <recommendedName>
        <fullName evidence="5">Alpha/beta hydrolase fold-3 domain-containing protein</fullName>
    </recommendedName>
</protein>
<name>A0A4W2DB09_BOBOX</name>
<dbReference type="Ensembl" id="ENSBIXT00005009824.1">
    <property type="protein sequence ID" value="ENSBIXP00005003691.1"/>
    <property type="gene ID" value="ENSBIXG00005009787.1"/>
</dbReference>
<dbReference type="InterPro" id="IPR029058">
    <property type="entry name" value="AB_hydrolase_fold"/>
</dbReference>
<dbReference type="GeneTree" id="ENSGT00940000155975"/>
<keyword evidence="4" id="KW-0732">Signal</keyword>
<evidence type="ECO:0000313" key="7">
    <source>
        <dbReference type="Proteomes" id="UP000314981"/>
    </source>
</evidence>